<evidence type="ECO:0000256" key="3">
    <source>
        <dbReference type="ARBA" id="ARBA00019015"/>
    </source>
</evidence>
<feature type="domain" description="Flagellar basal-body/hook protein C-terminal" evidence="7">
    <location>
        <begin position="384"/>
        <end position="426"/>
    </location>
</feature>
<feature type="domain" description="Flagellar basal body rod protein N-terminal" evidence="6">
    <location>
        <begin position="5"/>
        <end position="35"/>
    </location>
</feature>
<dbReference type="Proteomes" id="UP000664417">
    <property type="component" value="Unassembled WGS sequence"/>
</dbReference>
<comment type="subcellular location">
    <subcellularLocation>
        <location evidence="1 5">Bacterial flagellum basal body</location>
    </subcellularLocation>
</comment>
<dbReference type="InterPro" id="IPR037058">
    <property type="entry name" value="Falgellar_hook_FlgE_sf"/>
</dbReference>
<dbReference type="InterPro" id="IPR011491">
    <property type="entry name" value="FlgE_D2"/>
</dbReference>
<dbReference type="InterPro" id="IPR037925">
    <property type="entry name" value="FlgE/F/G-like"/>
</dbReference>
<dbReference type="GO" id="GO:0009425">
    <property type="term" value="C:bacterial-type flagellum basal body"/>
    <property type="evidence" value="ECO:0007669"/>
    <property type="project" value="UniProtKB-SubCell"/>
</dbReference>
<comment type="caution">
    <text evidence="10">The sequence shown here is derived from an EMBL/GenBank/DDBJ whole genome shotgun (WGS) entry which is preliminary data.</text>
</comment>
<comment type="similarity">
    <text evidence="2 5">Belongs to the flagella basal body rod proteins family.</text>
</comment>
<dbReference type="AlphaFoldDB" id="A0A8J7U883"/>
<dbReference type="Pfam" id="PF22692">
    <property type="entry name" value="LlgE_F_G_D1"/>
    <property type="match status" value="1"/>
</dbReference>
<dbReference type="InterPro" id="IPR053967">
    <property type="entry name" value="LlgE_F_G-like_D1"/>
</dbReference>
<dbReference type="InterPro" id="IPR010930">
    <property type="entry name" value="Flg_bb/hook_C_dom"/>
</dbReference>
<dbReference type="Pfam" id="PF07559">
    <property type="entry name" value="FlgE_D2"/>
    <property type="match status" value="1"/>
</dbReference>
<protein>
    <recommendedName>
        <fullName evidence="3">Flagellar hook protein FlgE</fullName>
    </recommendedName>
</protein>
<evidence type="ECO:0000256" key="5">
    <source>
        <dbReference type="RuleBase" id="RU362116"/>
    </source>
</evidence>
<reference evidence="10" key="1">
    <citation type="submission" date="2021-03" db="EMBL/GenBank/DDBJ databases">
        <authorList>
            <person name="Wang G."/>
        </authorList>
    </citation>
    <scope>NUCLEOTIDE SEQUENCE</scope>
    <source>
        <strain evidence="10">KCTC 12899</strain>
    </source>
</reference>
<evidence type="ECO:0000256" key="1">
    <source>
        <dbReference type="ARBA" id="ARBA00004117"/>
    </source>
</evidence>
<dbReference type="GO" id="GO:0071978">
    <property type="term" value="P:bacterial-type flagellum-dependent swarming motility"/>
    <property type="evidence" value="ECO:0007669"/>
    <property type="project" value="TreeGrafter"/>
</dbReference>
<keyword evidence="10" id="KW-0966">Cell projection</keyword>
<evidence type="ECO:0000259" key="8">
    <source>
        <dbReference type="Pfam" id="PF07559"/>
    </source>
</evidence>
<evidence type="ECO:0000259" key="7">
    <source>
        <dbReference type="Pfam" id="PF06429"/>
    </source>
</evidence>
<dbReference type="EMBL" id="JAFREP010000056">
    <property type="protein sequence ID" value="MBO1323293.1"/>
    <property type="molecule type" value="Genomic_DNA"/>
</dbReference>
<dbReference type="PANTHER" id="PTHR30435">
    <property type="entry name" value="FLAGELLAR PROTEIN"/>
    <property type="match status" value="1"/>
</dbReference>
<dbReference type="Pfam" id="PF06429">
    <property type="entry name" value="Flg_bbr_C"/>
    <property type="match status" value="1"/>
</dbReference>
<dbReference type="Gene3D" id="2.60.98.20">
    <property type="entry name" value="Flagellar hook protein FlgE"/>
    <property type="match status" value="1"/>
</dbReference>
<dbReference type="PANTHER" id="PTHR30435:SF19">
    <property type="entry name" value="FLAGELLAR BASAL-BODY ROD PROTEIN FLGG"/>
    <property type="match status" value="1"/>
</dbReference>
<proteinExistence type="inferred from homology"/>
<dbReference type="NCBIfam" id="TIGR03506">
    <property type="entry name" value="FlgEFG_subfam"/>
    <property type="match status" value="1"/>
</dbReference>
<evidence type="ECO:0000259" key="6">
    <source>
        <dbReference type="Pfam" id="PF00460"/>
    </source>
</evidence>
<keyword evidence="11" id="KW-1185">Reference proteome</keyword>
<dbReference type="Pfam" id="PF00460">
    <property type="entry name" value="Flg_bb_rod"/>
    <property type="match status" value="1"/>
</dbReference>
<dbReference type="InterPro" id="IPR020013">
    <property type="entry name" value="Flagellar_FlgE/F/G"/>
</dbReference>
<accession>A0A8J7U883</accession>
<evidence type="ECO:0000259" key="9">
    <source>
        <dbReference type="Pfam" id="PF22692"/>
    </source>
</evidence>
<dbReference type="SUPFAM" id="SSF117143">
    <property type="entry name" value="Flagellar hook protein flgE"/>
    <property type="match status" value="1"/>
</dbReference>
<organism evidence="10 11">
    <name type="scientific">Acanthopleuribacter pedis</name>
    <dbReference type="NCBI Taxonomy" id="442870"/>
    <lineage>
        <taxon>Bacteria</taxon>
        <taxon>Pseudomonadati</taxon>
        <taxon>Acidobacteriota</taxon>
        <taxon>Holophagae</taxon>
        <taxon>Acanthopleuribacterales</taxon>
        <taxon>Acanthopleuribacteraceae</taxon>
        <taxon>Acanthopleuribacter</taxon>
    </lineage>
</organism>
<evidence type="ECO:0000256" key="2">
    <source>
        <dbReference type="ARBA" id="ARBA00009677"/>
    </source>
</evidence>
<gene>
    <name evidence="10" type="ORF">J3U88_32810</name>
</gene>
<keyword evidence="10" id="KW-0969">Cilium</keyword>
<dbReference type="RefSeq" id="WP_207863420.1">
    <property type="nucleotide sequence ID" value="NZ_JAFREP010000056.1"/>
</dbReference>
<evidence type="ECO:0000256" key="4">
    <source>
        <dbReference type="ARBA" id="ARBA00023143"/>
    </source>
</evidence>
<name>A0A8J7U883_9BACT</name>
<keyword evidence="4 5" id="KW-0975">Bacterial flagellum</keyword>
<evidence type="ECO:0000313" key="10">
    <source>
        <dbReference type="EMBL" id="MBO1323293.1"/>
    </source>
</evidence>
<keyword evidence="10" id="KW-0282">Flagellum</keyword>
<feature type="domain" description="Flagellar hook protein FlgE D2" evidence="8">
    <location>
        <begin position="173"/>
        <end position="311"/>
    </location>
</feature>
<sequence>MLPTFYSALTGLRAHATGLNVVGNNLANINTAGFKRGTINFSQLMVNQVGNNNGAVNPMQFGLGTRTESISPAFFQGAISRSGNNTNLALQGEGFFQVSDGTDIAYTRAGNFTFDRNGELKSSNGWAVLGYTQVDADGNVVRSGTPAPLTIDFEEPSPPRATQTVRYITNLSSETETGGDFQTNIDIWDDTGQKRRLNLTFTKDEAVNAWSYQFTTDEGTVVDGTGTVTFDAQGRLATLNGVDINDPAITNPTINVTGLPADAEGNTPGDLSFNWDLVEFISQPDGTITNDSYLTNFSGFSTNGTFFQDGFGSGDLNRIEFMQDGTMLGFFSNGETHALGAVAVANFNNREGLRQIDSNFYEATAASGEAFFAENNGGTVIFGGALESSNVDIADEFTDLIIHQRGYQSNSKSVTTADQILQEILGLKR</sequence>
<evidence type="ECO:0000313" key="11">
    <source>
        <dbReference type="Proteomes" id="UP000664417"/>
    </source>
</evidence>
<feature type="domain" description="Flagellar hook protein FlgE/F/G-like D1" evidence="9">
    <location>
        <begin position="89"/>
        <end position="137"/>
    </location>
</feature>
<dbReference type="InterPro" id="IPR001444">
    <property type="entry name" value="Flag_bb_rod_N"/>
</dbReference>